<sequence>MNEKRCIAKCGVQFVYAKGLQFSAIASQRIRNRDSKGCHSAHAWRSRSWFITRWALKAYGRPDIGDLVLGKGLPFLDSDIVTVPVAASPLSF</sequence>
<dbReference type="EMBL" id="BPLQ01013610">
    <property type="protein sequence ID" value="GIY73433.1"/>
    <property type="molecule type" value="Genomic_DNA"/>
</dbReference>
<comment type="caution">
    <text evidence="1">The sequence shown here is derived from an EMBL/GenBank/DDBJ whole genome shotgun (WGS) entry which is preliminary data.</text>
</comment>
<organism evidence="1 2">
    <name type="scientific">Caerostris darwini</name>
    <dbReference type="NCBI Taxonomy" id="1538125"/>
    <lineage>
        <taxon>Eukaryota</taxon>
        <taxon>Metazoa</taxon>
        <taxon>Ecdysozoa</taxon>
        <taxon>Arthropoda</taxon>
        <taxon>Chelicerata</taxon>
        <taxon>Arachnida</taxon>
        <taxon>Araneae</taxon>
        <taxon>Araneomorphae</taxon>
        <taxon>Entelegynae</taxon>
        <taxon>Araneoidea</taxon>
        <taxon>Araneidae</taxon>
        <taxon>Caerostris</taxon>
    </lineage>
</organism>
<reference evidence="1 2" key="1">
    <citation type="submission" date="2021-06" db="EMBL/GenBank/DDBJ databases">
        <title>Caerostris darwini draft genome.</title>
        <authorList>
            <person name="Kono N."/>
            <person name="Arakawa K."/>
        </authorList>
    </citation>
    <scope>NUCLEOTIDE SEQUENCE [LARGE SCALE GENOMIC DNA]</scope>
</reference>
<name>A0AAV4VTH7_9ARAC</name>
<protein>
    <submittedName>
        <fullName evidence="1">Uncharacterized protein</fullName>
    </submittedName>
</protein>
<gene>
    <name evidence="1" type="ORF">CDAR_493821</name>
</gene>
<evidence type="ECO:0000313" key="1">
    <source>
        <dbReference type="EMBL" id="GIY73433.1"/>
    </source>
</evidence>
<accession>A0AAV4VTH7</accession>
<proteinExistence type="predicted"/>
<evidence type="ECO:0000313" key="2">
    <source>
        <dbReference type="Proteomes" id="UP001054837"/>
    </source>
</evidence>
<dbReference type="Proteomes" id="UP001054837">
    <property type="component" value="Unassembled WGS sequence"/>
</dbReference>
<dbReference type="AlphaFoldDB" id="A0AAV4VTH7"/>
<keyword evidence="2" id="KW-1185">Reference proteome</keyword>